<dbReference type="PROSITE" id="PS51670">
    <property type="entry name" value="SHKT"/>
    <property type="match status" value="2"/>
</dbReference>
<dbReference type="OrthoDB" id="6107927at2759"/>
<proteinExistence type="predicted"/>
<name>A0A7D9LAD9_PARCT</name>
<reference evidence="3" key="1">
    <citation type="submission" date="2020-04" db="EMBL/GenBank/DDBJ databases">
        <authorList>
            <person name="Alioto T."/>
            <person name="Alioto T."/>
            <person name="Gomez Garrido J."/>
        </authorList>
    </citation>
    <scope>NUCLEOTIDE SEQUENCE</scope>
    <source>
        <strain evidence="3">A484AB</strain>
    </source>
</reference>
<dbReference type="PROSITE" id="PS50060">
    <property type="entry name" value="MAM_2"/>
    <property type="match status" value="1"/>
</dbReference>
<gene>
    <name evidence="3" type="ORF">PACLA_8A056512</name>
</gene>
<dbReference type="InterPro" id="IPR036383">
    <property type="entry name" value="TSP1_rpt_sf"/>
</dbReference>
<dbReference type="Proteomes" id="UP001152795">
    <property type="component" value="Unassembled WGS sequence"/>
</dbReference>
<accession>A0A7D9LAD9</accession>
<evidence type="ECO:0000256" key="2">
    <source>
        <dbReference type="PROSITE-ProRule" id="PRU01005"/>
    </source>
</evidence>
<dbReference type="Gene3D" id="2.20.100.10">
    <property type="entry name" value="Thrombospondin type-1 (TSP1) repeat"/>
    <property type="match status" value="1"/>
</dbReference>
<dbReference type="PANTHER" id="PTHR23282">
    <property type="entry name" value="APICAL ENDOSOMAL GLYCOPROTEIN PRECURSOR"/>
    <property type="match status" value="1"/>
</dbReference>
<dbReference type="SUPFAM" id="SSF49899">
    <property type="entry name" value="Concanavalin A-like lectins/glucanases"/>
    <property type="match status" value="1"/>
</dbReference>
<evidence type="ECO:0000313" key="4">
    <source>
        <dbReference type="Proteomes" id="UP001152795"/>
    </source>
</evidence>
<dbReference type="SUPFAM" id="SSF82895">
    <property type="entry name" value="TSP-1 type 1 repeat"/>
    <property type="match status" value="1"/>
</dbReference>
<dbReference type="InterPro" id="IPR003582">
    <property type="entry name" value="ShKT_dom"/>
</dbReference>
<dbReference type="InterPro" id="IPR000884">
    <property type="entry name" value="TSP1_rpt"/>
</dbReference>
<sequence length="341" mass="38884">KVTNEISRTKLSSGSFVSDNGTVPALQDNLSKNHVKKFSEPTVNGNWGNWGEYGPPSKTCDEGFRTRFRKCNNPQPRGFGKPCQGSDRESFLFEFGRCVLKKLDTEFNRFSMGMWKHEEGTPGFLWKIVHQPSRDVTGDGYFLFADSNLRKREDQAKIISDALTPAPKVNRACLKFHYRMHGSGMGLLTVKIKRNSRKPKEVWSAYGDHGNKWVKSRVTLKSSVKFQVLFVAAIGTPQLSHFALDSIYVDNGPCKCQDEYQSCPEWEANGKCDDKKDNETYYWMAKNCKTSCNSCYCKNLADFKKCRRWAEEGYCSSHLTWMSANCQLSCRLCGKLLRILT</sequence>
<dbReference type="Pfam" id="PF00090">
    <property type="entry name" value="TSP_1"/>
    <property type="match status" value="1"/>
</dbReference>
<dbReference type="InterPro" id="IPR013320">
    <property type="entry name" value="ConA-like_dom_sf"/>
</dbReference>
<organism evidence="3 4">
    <name type="scientific">Paramuricea clavata</name>
    <name type="common">Red gorgonian</name>
    <name type="synonym">Violescent sea-whip</name>
    <dbReference type="NCBI Taxonomy" id="317549"/>
    <lineage>
        <taxon>Eukaryota</taxon>
        <taxon>Metazoa</taxon>
        <taxon>Cnidaria</taxon>
        <taxon>Anthozoa</taxon>
        <taxon>Octocorallia</taxon>
        <taxon>Malacalcyonacea</taxon>
        <taxon>Plexauridae</taxon>
        <taxon>Paramuricea</taxon>
    </lineage>
</organism>
<dbReference type="AlphaFoldDB" id="A0A7D9LAD9"/>
<dbReference type="Pfam" id="PF00629">
    <property type="entry name" value="MAM"/>
    <property type="match status" value="1"/>
</dbReference>
<dbReference type="SMART" id="SM00254">
    <property type="entry name" value="ShKT"/>
    <property type="match status" value="2"/>
</dbReference>
<evidence type="ECO:0000256" key="1">
    <source>
        <dbReference type="ARBA" id="ARBA00023157"/>
    </source>
</evidence>
<evidence type="ECO:0000313" key="3">
    <source>
        <dbReference type="EMBL" id="CAB4026503.1"/>
    </source>
</evidence>
<dbReference type="PROSITE" id="PS50092">
    <property type="entry name" value="TSP1"/>
    <property type="match status" value="1"/>
</dbReference>
<dbReference type="InterPro" id="IPR000998">
    <property type="entry name" value="MAM_dom"/>
</dbReference>
<dbReference type="InterPro" id="IPR051560">
    <property type="entry name" value="MAM_domain-containing"/>
</dbReference>
<feature type="non-terminal residue" evidence="3">
    <location>
        <position position="1"/>
    </location>
</feature>
<dbReference type="SMART" id="SM00209">
    <property type="entry name" value="TSP1"/>
    <property type="match status" value="1"/>
</dbReference>
<dbReference type="EMBL" id="CACRXK020014237">
    <property type="protein sequence ID" value="CAB4026503.1"/>
    <property type="molecule type" value="Genomic_DNA"/>
</dbReference>
<dbReference type="PANTHER" id="PTHR23282:SF101">
    <property type="entry name" value="MAM DOMAIN-CONTAINING PROTEIN"/>
    <property type="match status" value="1"/>
</dbReference>
<protein>
    <submittedName>
        <fullName evidence="3">MAM and LDL-receptor class A domain-containing 2</fullName>
    </submittedName>
</protein>
<comment type="caution">
    <text evidence="2">Lacks conserved residue(s) required for the propagation of feature annotation.</text>
</comment>
<comment type="caution">
    <text evidence="3">The sequence shown here is derived from an EMBL/GenBank/DDBJ whole genome shotgun (WGS) entry which is preliminary data.</text>
</comment>
<keyword evidence="1" id="KW-1015">Disulfide bond</keyword>
<dbReference type="Pfam" id="PF01549">
    <property type="entry name" value="ShK"/>
    <property type="match status" value="1"/>
</dbReference>
<dbReference type="SMART" id="SM00137">
    <property type="entry name" value="MAM"/>
    <property type="match status" value="1"/>
</dbReference>
<dbReference type="CDD" id="cd06263">
    <property type="entry name" value="MAM"/>
    <property type="match status" value="1"/>
</dbReference>
<keyword evidence="4" id="KW-1185">Reference proteome</keyword>
<dbReference type="Gene3D" id="1.10.10.1940">
    <property type="match status" value="1"/>
</dbReference>
<dbReference type="FunFam" id="2.20.100.10:FF:000001">
    <property type="entry name" value="semaphorin-5A isoform X1"/>
    <property type="match status" value="1"/>
</dbReference>
<dbReference type="GO" id="GO:0016020">
    <property type="term" value="C:membrane"/>
    <property type="evidence" value="ECO:0007669"/>
    <property type="project" value="InterPro"/>
</dbReference>
<dbReference type="Gene3D" id="2.60.120.200">
    <property type="match status" value="1"/>
</dbReference>